<keyword evidence="7 11" id="KW-0472">Membrane</keyword>
<evidence type="ECO:0000256" key="11">
    <source>
        <dbReference type="SAM" id="Phobius"/>
    </source>
</evidence>
<keyword evidence="14" id="KW-0969">Cilium</keyword>
<dbReference type="PANTHER" id="PTHR30046:SF0">
    <property type="entry name" value="FLAGELLAR M-RING PROTEIN"/>
    <property type="match status" value="1"/>
</dbReference>
<evidence type="ECO:0000256" key="8">
    <source>
        <dbReference type="ARBA" id="ARBA00023143"/>
    </source>
</evidence>
<protein>
    <recommendedName>
        <fullName evidence="9">Flagellar M-ring protein</fullName>
    </recommendedName>
</protein>
<gene>
    <name evidence="14" type="primary">fliF</name>
    <name evidence="14" type="ORF">HGG74_03445</name>
</gene>
<feature type="domain" description="Flagellar M-ring N-terminal" evidence="12">
    <location>
        <begin position="46"/>
        <end position="220"/>
    </location>
</feature>
<evidence type="ECO:0000313" key="14">
    <source>
        <dbReference type="EMBL" id="NKX53610.1"/>
    </source>
</evidence>
<dbReference type="GO" id="GO:0009431">
    <property type="term" value="C:bacterial-type flagellum basal body, MS ring"/>
    <property type="evidence" value="ECO:0007669"/>
    <property type="project" value="InterPro"/>
</dbReference>
<dbReference type="InterPro" id="IPR006182">
    <property type="entry name" value="FliF_N_dom"/>
</dbReference>
<comment type="function">
    <text evidence="9">The M ring may be actively involved in energy transduction.</text>
</comment>
<feature type="transmembrane region" description="Helical" evidence="11">
    <location>
        <begin position="423"/>
        <end position="445"/>
    </location>
</feature>
<keyword evidence="14" id="KW-0966">Cell projection</keyword>
<feature type="compositionally biased region" description="Polar residues" evidence="10">
    <location>
        <begin position="323"/>
        <end position="335"/>
    </location>
</feature>
<keyword evidence="4" id="KW-1003">Cell membrane</keyword>
<dbReference type="GO" id="GO:0003774">
    <property type="term" value="F:cytoskeletal motor activity"/>
    <property type="evidence" value="ECO:0007669"/>
    <property type="project" value="InterPro"/>
</dbReference>
<feature type="domain" description="Flagellar M-ring C-terminal" evidence="13">
    <location>
        <begin position="249"/>
        <end position="396"/>
    </location>
</feature>
<dbReference type="InterPro" id="IPR000067">
    <property type="entry name" value="FlgMring_FliF"/>
</dbReference>
<dbReference type="PIRSF" id="PIRSF004862">
    <property type="entry name" value="FliF"/>
    <property type="match status" value="1"/>
</dbReference>
<keyword evidence="15" id="KW-1185">Reference proteome</keyword>
<evidence type="ECO:0000256" key="5">
    <source>
        <dbReference type="ARBA" id="ARBA00022692"/>
    </source>
</evidence>
<evidence type="ECO:0000256" key="4">
    <source>
        <dbReference type="ARBA" id="ARBA00022475"/>
    </source>
</evidence>
<dbReference type="NCBIfam" id="TIGR00206">
    <property type="entry name" value="fliF"/>
    <property type="match status" value="1"/>
</dbReference>
<dbReference type="GO" id="GO:0005886">
    <property type="term" value="C:plasma membrane"/>
    <property type="evidence" value="ECO:0007669"/>
    <property type="project" value="UniProtKB-SubCell"/>
</dbReference>
<evidence type="ECO:0000256" key="1">
    <source>
        <dbReference type="ARBA" id="ARBA00004117"/>
    </source>
</evidence>
<keyword evidence="6 11" id="KW-1133">Transmembrane helix</keyword>
<evidence type="ECO:0000256" key="3">
    <source>
        <dbReference type="ARBA" id="ARBA00007971"/>
    </source>
</evidence>
<comment type="similarity">
    <text evidence="3 9">Belongs to the FliF family.</text>
</comment>
<evidence type="ECO:0000256" key="7">
    <source>
        <dbReference type="ARBA" id="ARBA00023136"/>
    </source>
</evidence>
<dbReference type="RefSeq" id="WP_168484943.1">
    <property type="nucleotide sequence ID" value="NZ_JAAZSQ010000002.1"/>
</dbReference>
<keyword evidence="5 11" id="KW-0812">Transmembrane</keyword>
<dbReference type="PRINTS" id="PR01009">
    <property type="entry name" value="FLGMRINGFLIF"/>
</dbReference>
<dbReference type="InterPro" id="IPR043427">
    <property type="entry name" value="YscJ/FliF"/>
</dbReference>
<proteinExistence type="inferred from homology"/>
<accession>A0A7X6HBS4</accession>
<dbReference type="Gene3D" id="3.30.300.30">
    <property type="match status" value="1"/>
</dbReference>
<evidence type="ECO:0000256" key="6">
    <source>
        <dbReference type="ARBA" id="ARBA00022989"/>
    </source>
</evidence>
<sequence length="555" mass="57520">MPPTISSWFGRLGEAVRSFTVAQRTIALIGAAAVVLGIVALSAWLSKPAYSPLFSGLQAADANSIVEQLRTDGVPYELANGGSTIMVPEENVYDQRLKAAASGLPTSATQGYSLLDDMGVTSSEFQQSITYKRALEGELAATLSAMDGVKTASVRLAIPEETVFSEQQADATASVFVETENGVQLGADQVQAMVHLTSASIDGLDPANVAVVDASGKVLSAVGVGAAGSADQQASDYEERVRGSVQQMLDKVVGPGNASVVVAADMSYESAERVEETFTTPEDAPALNESTETEEYTGSGGGSAGVLGPDNIAGPADGGGDGTFSSESTTRNNAVNKVTENRTIPAGVLNRQTVSVAVDQQAAAGLDMANLASLVSSAAGINPDRGDEVTVEVMPFNTAGAQQAAEALAAAQAEEAAKRQAELIRTLIIVGGIVLLTIIALLVYARWSRRQNREPVDFGDLEQVTPELEAAEPLAPVVRQPRTAPVAAAPVAPAPVLRQVEPATTAIPLPVPVSELDPQAAAAERKRAEIEALAGSDPERTAEFLRSLMDDRTPA</sequence>
<dbReference type="EMBL" id="JAAZSQ010000002">
    <property type="protein sequence ID" value="NKX53610.1"/>
    <property type="molecule type" value="Genomic_DNA"/>
</dbReference>
<feature type="transmembrane region" description="Helical" evidence="11">
    <location>
        <begin position="26"/>
        <end position="45"/>
    </location>
</feature>
<dbReference type="Proteomes" id="UP000544090">
    <property type="component" value="Unassembled WGS sequence"/>
</dbReference>
<feature type="region of interest" description="Disordered" evidence="10">
    <location>
        <begin position="275"/>
        <end position="335"/>
    </location>
</feature>
<evidence type="ECO:0000259" key="13">
    <source>
        <dbReference type="Pfam" id="PF08345"/>
    </source>
</evidence>
<keyword evidence="14" id="KW-0282">Flagellum</keyword>
<dbReference type="GO" id="GO:0071973">
    <property type="term" value="P:bacterial-type flagellum-dependent cell motility"/>
    <property type="evidence" value="ECO:0007669"/>
    <property type="project" value="InterPro"/>
</dbReference>
<evidence type="ECO:0000256" key="2">
    <source>
        <dbReference type="ARBA" id="ARBA00004651"/>
    </source>
</evidence>
<evidence type="ECO:0000259" key="12">
    <source>
        <dbReference type="Pfam" id="PF01514"/>
    </source>
</evidence>
<evidence type="ECO:0000313" key="15">
    <source>
        <dbReference type="Proteomes" id="UP000544090"/>
    </source>
</evidence>
<comment type="caution">
    <text evidence="14">The sequence shown here is derived from an EMBL/GenBank/DDBJ whole genome shotgun (WGS) entry which is preliminary data.</text>
</comment>
<dbReference type="AlphaFoldDB" id="A0A7X6HBS4"/>
<dbReference type="InterPro" id="IPR045851">
    <property type="entry name" value="AMP-bd_C_sf"/>
</dbReference>
<evidence type="ECO:0000256" key="10">
    <source>
        <dbReference type="SAM" id="MobiDB-lite"/>
    </source>
</evidence>
<dbReference type="PANTHER" id="PTHR30046">
    <property type="entry name" value="FLAGELLAR M-RING PROTEIN"/>
    <property type="match status" value="1"/>
</dbReference>
<reference evidence="14 15" key="1">
    <citation type="submission" date="2020-04" db="EMBL/GenBank/DDBJ databases">
        <title>Arthrobacter sp. nov.</title>
        <authorList>
            <person name="Liu S."/>
        </authorList>
    </citation>
    <scope>NUCLEOTIDE SEQUENCE [LARGE SCALE GENOMIC DNA]</scope>
    <source>
        <strain evidence="14 15">E918</strain>
    </source>
</reference>
<name>A0A7X6HBS4_9MICC</name>
<dbReference type="Pfam" id="PF01514">
    <property type="entry name" value="YscJ_FliF"/>
    <property type="match status" value="1"/>
</dbReference>
<comment type="subcellular location">
    <subcellularLocation>
        <location evidence="1 9">Bacterial flagellum basal body</location>
    </subcellularLocation>
    <subcellularLocation>
        <location evidence="2">Cell membrane</location>
        <topology evidence="2">Multi-pass membrane protein</topology>
    </subcellularLocation>
</comment>
<dbReference type="InterPro" id="IPR013556">
    <property type="entry name" value="Flag_M-ring_C"/>
</dbReference>
<keyword evidence="8 9" id="KW-0975">Bacterial flagellum</keyword>
<evidence type="ECO:0000256" key="9">
    <source>
        <dbReference type="PIRNR" id="PIRNR004862"/>
    </source>
</evidence>
<organism evidence="14 15">
    <name type="scientific">Arthrobacter mobilis</name>
    <dbReference type="NCBI Taxonomy" id="2724944"/>
    <lineage>
        <taxon>Bacteria</taxon>
        <taxon>Bacillati</taxon>
        <taxon>Actinomycetota</taxon>
        <taxon>Actinomycetes</taxon>
        <taxon>Micrococcales</taxon>
        <taxon>Micrococcaceae</taxon>
        <taxon>Arthrobacter</taxon>
    </lineage>
</organism>
<dbReference type="Pfam" id="PF08345">
    <property type="entry name" value="YscJ_FliF_C"/>
    <property type="match status" value="1"/>
</dbReference>